<comment type="caution">
    <text evidence="1">The sequence shown here is derived from an EMBL/GenBank/DDBJ whole genome shotgun (WGS) entry which is preliminary data.</text>
</comment>
<accession>A0ACC1LNX0</accession>
<name>A0ACC1LNX0_9FUNG</name>
<evidence type="ECO:0000313" key="2">
    <source>
        <dbReference type="Proteomes" id="UP001140096"/>
    </source>
</evidence>
<gene>
    <name evidence="1" type="primary">ZW10</name>
    <name evidence="1" type="ORF">H4S07_001094</name>
</gene>
<reference evidence="1" key="1">
    <citation type="submission" date="2022-07" db="EMBL/GenBank/DDBJ databases">
        <title>Phylogenomic reconstructions and comparative analyses of Kickxellomycotina fungi.</title>
        <authorList>
            <person name="Reynolds N.K."/>
            <person name="Stajich J.E."/>
            <person name="Barry K."/>
            <person name="Grigoriev I.V."/>
            <person name="Crous P."/>
            <person name="Smith M.E."/>
        </authorList>
    </citation>
    <scope>NUCLEOTIDE SEQUENCE</scope>
    <source>
        <strain evidence="1">CBS 102833</strain>
    </source>
</reference>
<proteinExistence type="predicted"/>
<keyword evidence="2" id="KW-1185">Reference proteome</keyword>
<organism evidence="1 2">
    <name type="scientific">Coemansia furcata</name>
    <dbReference type="NCBI Taxonomy" id="417177"/>
    <lineage>
        <taxon>Eukaryota</taxon>
        <taxon>Fungi</taxon>
        <taxon>Fungi incertae sedis</taxon>
        <taxon>Zoopagomycota</taxon>
        <taxon>Kickxellomycotina</taxon>
        <taxon>Kickxellomycetes</taxon>
        <taxon>Kickxellales</taxon>
        <taxon>Kickxellaceae</taxon>
        <taxon>Coemansia</taxon>
    </lineage>
</organism>
<evidence type="ECO:0000313" key="1">
    <source>
        <dbReference type="EMBL" id="KAJ2812861.1"/>
    </source>
</evidence>
<protein>
    <submittedName>
        <fullName evidence="1">Centromere/kinetochore protein zw10</fullName>
    </submittedName>
</protein>
<dbReference type="Proteomes" id="UP001140096">
    <property type="component" value="Unassembled WGS sequence"/>
</dbReference>
<dbReference type="EMBL" id="JANBUP010000145">
    <property type="protein sequence ID" value="KAJ2812861.1"/>
    <property type="molecule type" value="Genomic_DNA"/>
</dbReference>
<sequence>MDIYIQHLVGDSNSDTLNNDALLKSTLDIATISDLSRELGRRLDTSREALLHTLRKDHDVYERAVAETDKAQTTISELLRGVDDMQALLGDEQSGIHARLADATESEARLRGQLQANGAILICLRLLARLNASLRSMDALICENRLDLAAEMLVSLERELNAATSIANTRINGVLTNRVVLAKENIKHNATAGLRELLVIRVDDDLAQLSISGDWKGNRTLSLFAALDTLGVRDEVVTAYGAHFVKNFIRPVLASSSIIQETYSADESNQQFSVRRDNSTTHVSSAVDICAFVTSAFAFANRVLMPDSITSSDNEQTTRLASLWTPECISDVARMVLERCFLRCIPTTRHGLDEFRRTTDILLLFESQLFDLCLTPISDTVSRPIHFAVDHLDELFVERRCEHAQSLVRDLAEDSSFDLYTFEHHEMWSLDLVRGMIADSDCTISPMLVVAAEHVVAQYATSSGGGASTSLVFPKCAISRSMHQLVSEVYGLINEAALSSGFPVPYCLLLSTAQQTFNLYRALYLTLHRAQLTKVPALAWQFFNDCMYASHHAGVIAQLVSALSANSLESSDSSEMWLEAARRFLAVGNAHVADLVSREASELKALITDVSNAFYDAATDAAKEQLAKSRKQVRLALSQLARAMQPPVVTPHIYYQTLGRYIDTMCAATIDVVTGIHDIGVDDSQVLSDYCRSVYSLSELFHLGAHTLEPYLNLLMMTNALGELGMNVEADELLDSDNEAEQHQASRGKNIEGGARLAKDHCKLASKLVQLADILLISRADILARRRAGLLAQFTTEELAGLIRALFSDTKERAQDIETLKLLD</sequence>